<keyword evidence="1" id="KW-0472">Membrane</keyword>
<gene>
    <name evidence="2" type="ORF">KOI35_21870</name>
</gene>
<dbReference type="Proteomes" id="UP001519654">
    <property type="component" value="Unassembled WGS sequence"/>
</dbReference>
<comment type="caution">
    <text evidence="2">The sequence shown here is derived from an EMBL/GenBank/DDBJ whole genome shotgun (WGS) entry which is preliminary data.</text>
</comment>
<organism evidence="2 3">
    <name type="scientific">Paractinoplanes bogorensis</name>
    <dbReference type="NCBI Taxonomy" id="1610840"/>
    <lineage>
        <taxon>Bacteria</taxon>
        <taxon>Bacillati</taxon>
        <taxon>Actinomycetota</taxon>
        <taxon>Actinomycetes</taxon>
        <taxon>Micromonosporales</taxon>
        <taxon>Micromonosporaceae</taxon>
        <taxon>Paractinoplanes</taxon>
    </lineage>
</organism>
<name>A0ABS5YS59_9ACTN</name>
<keyword evidence="3" id="KW-1185">Reference proteome</keyword>
<sequence length="113" mass="11864">MPLPSARSVAISAWSVPVLVVGQFAMVALIPVLIVLITVLRDARLHALRWWAVALAAVYATALILWAALPDRAPSLSKDLHPATATLIIATAAATAIACHVLRRSSRSAANPA</sequence>
<proteinExistence type="predicted"/>
<dbReference type="RefSeq" id="WP_215789339.1">
    <property type="nucleotide sequence ID" value="NZ_JAHKKG010000006.1"/>
</dbReference>
<evidence type="ECO:0000256" key="1">
    <source>
        <dbReference type="SAM" id="Phobius"/>
    </source>
</evidence>
<dbReference type="EMBL" id="JAHKKG010000006">
    <property type="protein sequence ID" value="MBU2666151.1"/>
    <property type="molecule type" value="Genomic_DNA"/>
</dbReference>
<feature type="transmembrane region" description="Helical" evidence="1">
    <location>
        <begin position="47"/>
        <end position="68"/>
    </location>
</feature>
<reference evidence="2 3" key="1">
    <citation type="submission" date="2021-06" db="EMBL/GenBank/DDBJ databases">
        <title>Actinoplanes lichenicola sp. nov., and Actinoplanes ovalisporus sp. nov., isolated from lichen in Thailand.</title>
        <authorList>
            <person name="Saeng-In P."/>
            <person name="Kanchanasin P."/>
            <person name="Yuki M."/>
            <person name="Kudo T."/>
            <person name="Ohkuma M."/>
            <person name="Phongsopitanun W."/>
            <person name="Tanasupawat S."/>
        </authorList>
    </citation>
    <scope>NUCLEOTIDE SEQUENCE [LARGE SCALE GENOMIC DNA]</scope>
    <source>
        <strain evidence="2 3">NBRC 110975</strain>
    </source>
</reference>
<keyword evidence="1" id="KW-0812">Transmembrane</keyword>
<keyword evidence="1" id="KW-1133">Transmembrane helix</keyword>
<evidence type="ECO:0000313" key="2">
    <source>
        <dbReference type="EMBL" id="MBU2666151.1"/>
    </source>
</evidence>
<feature type="transmembrane region" description="Helical" evidence="1">
    <location>
        <begin position="80"/>
        <end position="102"/>
    </location>
</feature>
<protein>
    <submittedName>
        <fullName evidence="2">Uncharacterized protein</fullName>
    </submittedName>
</protein>
<accession>A0ABS5YS59</accession>
<feature type="transmembrane region" description="Helical" evidence="1">
    <location>
        <begin position="20"/>
        <end position="40"/>
    </location>
</feature>
<evidence type="ECO:0000313" key="3">
    <source>
        <dbReference type="Proteomes" id="UP001519654"/>
    </source>
</evidence>